<keyword evidence="9" id="KW-0472">Membrane</keyword>
<name>A0A1Y1SD31_9GAMM</name>
<dbReference type="Proteomes" id="UP000192342">
    <property type="component" value="Unassembled WGS sequence"/>
</dbReference>
<evidence type="ECO:0000256" key="6">
    <source>
        <dbReference type="ARBA" id="ARBA00022519"/>
    </source>
</evidence>
<dbReference type="GO" id="GO:0015628">
    <property type="term" value="P:protein secretion by the type II secretion system"/>
    <property type="evidence" value="ECO:0007669"/>
    <property type="project" value="InterPro"/>
</dbReference>
<feature type="compositionally biased region" description="Basic and acidic residues" evidence="10">
    <location>
        <begin position="82"/>
        <end position="93"/>
    </location>
</feature>
<evidence type="ECO:0000256" key="1">
    <source>
        <dbReference type="ARBA" id="ARBA00004377"/>
    </source>
</evidence>
<keyword evidence="5" id="KW-0488">Methylation</keyword>
<keyword evidence="7" id="KW-0812">Transmembrane</keyword>
<dbReference type="Pfam" id="PF11612">
    <property type="entry name" value="T2SSJ"/>
    <property type="match status" value="1"/>
</dbReference>
<evidence type="ECO:0000313" key="11">
    <source>
        <dbReference type="EMBL" id="ORE86246.1"/>
    </source>
</evidence>
<reference evidence="11 12" key="1">
    <citation type="submission" date="2013-04" db="EMBL/GenBank/DDBJ databases">
        <title>Oceanococcus atlanticus 22II-S10r2 Genome Sequencing.</title>
        <authorList>
            <person name="Lai Q."/>
            <person name="Li G."/>
            <person name="Shao Z."/>
        </authorList>
    </citation>
    <scope>NUCLEOTIDE SEQUENCE [LARGE SCALE GENOMIC DNA]</scope>
    <source>
        <strain evidence="11 12">22II-S10r2</strain>
    </source>
</reference>
<dbReference type="NCBIfam" id="TIGR02532">
    <property type="entry name" value="IV_pilin_GFxxxE"/>
    <property type="match status" value="1"/>
</dbReference>
<dbReference type="STRING" id="1317117.ATO7_13153"/>
<organism evidence="11 12">
    <name type="scientific">Oceanococcus atlanticus</name>
    <dbReference type="NCBI Taxonomy" id="1317117"/>
    <lineage>
        <taxon>Bacteria</taxon>
        <taxon>Pseudomonadati</taxon>
        <taxon>Pseudomonadota</taxon>
        <taxon>Gammaproteobacteria</taxon>
        <taxon>Chromatiales</taxon>
        <taxon>Oceanococcaceae</taxon>
        <taxon>Oceanococcus</taxon>
    </lineage>
</organism>
<evidence type="ECO:0000256" key="7">
    <source>
        <dbReference type="ARBA" id="ARBA00022692"/>
    </source>
</evidence>
<dbReference type="PROSITE" id="PS00409">
    <property type="entry name" value="PROKAR_NTER_METHYL"/>
    <property type="match status" value="1"/>
</dbReference>
<evidence type="ECO:0000256" key="2">
    <source>
        <dbReference type="ARBA" id="ARBA00011084"/>
    </source>
</evidence>
<evidence type="ECO:0000256" key="8">
    <source>
        <dbReference type="ARBA" id="ARBA00022989"/>
    </source>
</evidence>
<gene>
    <name evidence="11" type="ORF">ATO7_13153</name>
</gene>
<proteinExistence type="inferred from homology"/>
<dbReference type="InterPro" id="IPR012902">
    <property type="entry name" value="N_methyl_site"/>
</dbReference>
<keyword evidence="4" id="KW-1003">Cell membrane</keyword>
<protein>
    <recommendedName>
        <fullName evidence="3">Type II secretion system protein J</fullName>
    </recommendedName>
</protein>
<evidence type="ECO:0000256" key="5">
    <source>
        <dbReference type="ARBA" id="ARBA00022481"/>
    </source>
</evidence>
<evidence type="ECO:0000256" key="9">
    <source>
        <dbReference type="ARBA" id="ARBA00023136"/>
    </source>
</evidence>
<evidence type="ECO:0000313" key="12">
    <source>
        <dbReference type="Proteomes" id="UP000192342"/>
    </source>
</evidence>
<comment type="similarity">
    <text evidence="2">Belongs to the GSP J family.</text>
</comment>
<sequence>MSMHARGFTLLELVAALAIFAMMSVMAYGGVSALITTREGLDVSYERLQNWQLATHRLRLDLTQVRERPVRDEFGDVQPALHEPEEGRLELTHGGRRNPLGQPRSTLERVAWFLDTDGSLIRQSWLGLDRAQSEKPLRTTILEDIETLEWRFLNSDDTWVEDWPPAQLAGTLPQDLPPPRAVELRIESKRLGELEFIFATGVEA</sequence>
<dbReference type="RefSeq" id="WP_083562454.1">
    <property type="nucleotide sequence ID" value="NZ_AQQV01000003.1"/>
</dbReference>
<keyword evidence="6" id="KW-0997">Cell inner membrane</keyword>
<keyword evidence="12" id="KW-1185">Reference proteome</keyword>
<feature type="region of interest" description="Disordered" evidence="10">
    <location>
        <begin position="82"/>
        <end position="101"/>
    </location>
</feature>
<dbReference type="PANTHER" id="PTHR39583:SF2">
    <property type="entry name" value="TYPE II SECRETION SYSTEM PROTEIN J"/>
    <property type="match status" value="1"/>
</dbReference>
<dbReference type="InterPro" id="IPR045584">
    <property type="entry name" value="Pilin-like"/>
</dbReference>
<comment type="caution">
    <text evidence="11">The sequence shown here is derived from an EMBL/GenBank/DDBJ whole genome shotgun (WGS) entry which is preliminary data.</text>
</comment>
<evidence type="ECO:0000256" key="10">
    <source>
        <dbReference type="SAM" id="MobiDB-lite"/>
    </source>
</evidence>
<dbReference type="GO" id="GO:0015627">
    <property type="term" value="C:type II protein secretion system complex"/>
    <property type="evidence" value="ECO:0007669"/>
    <property type="project" value="InterPro"/>
</dbReference>
<dbReference type="Pfam" id="PF07963">
    <property type="entry name" value="N_methyl"/>
    <property type="match status" value="1"/>
</dbReference>
<dbReference type="OrthoDB" id="9794345at2"/>
<dbReference type="InterPro" id="IPR010055">
    <property type="entry name" value="T2SS_protein-GspJ"/>
</dbReference>
<evidence type="ECO:0000256" key="3">
    <source>
        <dbReference type="ARBA" id="ARBA00021539"/>
    </source>
</evidence>
<comment type="subcellular location">
    <subcellularLocation>
        <location evidence="1">Cell inner membrane</location>
        <topology evidence="1">Single-pass membrane protein</topology>
    </subcellularLocation>
</comment>
<keyword evidence="8" id="KW-1133">Transmembrane helix</keyword>
<dbReference type="GO" id="GO:0005886">
    <property type="term" value="C:plasma membrane"/>
    <property type="evidence" value="ECO:0007669"/>
    <property type="project" value="UniProtKB-SubCell"/>
</dbReference>
<dbReference type="PANTHER" id="PTHR39583">
    <property type="entry name" value="TYPE II SECRETION SYSTEM PROTEIN J-RELATED"/>
    <property type="match status" value="1"/>
</dbReference>
<dbReference type="AlphaFoldDB" id="A0A1Y1SD31"/>
<dbReference type="SUPFAM" id="SSF54523">
    <property type="entry name" value="Pili subunits"/>
    <property type="match status" value="1"/>
</dbReference>
<dbReference type="Gene3D" id="2.10.70.20">
    <property type="entry name" value="gspk-gspi-gspj complex like domains"/>
    <property type="match status" value="1"/>
</dbReference>
<dbReference type="InterPro" id="IPR051621">
    <property type="entry name" value="T2SS_protein_J"/>
</dbReference>
<accession>A0A1Y1SD31</accession>
<evidence type="ECO:0000256" key="4">
    <source>
        <dbReference type="ARBA" id="ARBA00022475"/>
    </source>
</evidence>
<dbReference type="NCBIfam" id="TIGR01711">
    <property type="entry name" value="gspJ"/>
    <property type="match status" value="1"/>
</dbReference>
<dbReference type="EMBL" id="AQQV01000003">
    <property type="protein sequence ID" value="ORE86246.1"/>
    <property type="molecule type" value="Genomic_DNA"/>
</dbReference>
<dbReference type="Gene3D" id="3.10.610.10">
    <property type="entry name" value="GSPII I/J protein-like"/>
    <property type="match status" value="1"/>
</dbReference>